<feature type="domain" description="SSD" evidence="8">
    <location>
        <begin position="201"/>
        <end position="330"/>
    </location>
</feature>
<dbReference type="Proteomes" id="UP000199515">
    <property type="component" value="Unassembled WGS sequence"/>
</dbReference>
<keyword evidence="10" id="KW-1185">Reference proteome</keyword>
<keyword evidence="4 7" id="KW-0812">Transmembrane</keyword>
<keyword evidence="5 7" id="KW-1133">Transmembrane helix</keyword>
<feature type="transmembrane region" description="Helical" evidence="7">
    <location>
        <begin position="176"/>
        <end position="195"/>
    </location>
</feature>
<feature type="transmembrane region" description="Helical" evidence="7">
    <location>
        <begin position="564"/>
        <end position="582"/>
    </location>
</feature>
<dbReference type="PANTHER" id="PTHR33406">
    <property type="entry name" value="MEMBRANE PROTEIN MJ1562-RELATED"/>
    <property type="match status" value="1"/>
</dbReference>
<comment type="similarity">
    <text evidence="2">Belongs to the resistance-nodulation-cell division (RND) (TC 2.A.6) family. MmpL subfamily.</text>
</comment>
<dbReference type="EMBL" id="FNON01000020">
    <property type="protein sequence ID" value="SDZ46650.1"/>
    <property type="molecule type" value="Genomic_DNA"/>
</dbReference>
<dbReference type="Gene3D" id="1.20.1640.10">
    <property type="entry name" value="Multidrug efflux transporter AcrB transmembrane domain"/>
    <property type="match status" value="2"/>
</dbReference>
<dbReference type="AlphaFoldDB" id="A0A1H3T990"/>
<evidence type="ECO:0000256" key="2">
    <source>
        <dbReference type="ARBA" id="ARBA00010157"/>
    </source>
</evidence>
<evidence type="ECO:0000259" key="8">
    <source>
        <dbReference type="PROSITE" id="PS50156"/>
    </source>
</evidence>
<dbReference type="GO" id="GO:0005886">
    <property type="term" value="C:plasma membrane"/>
    <property type="evidence" value="ECO:0007669"/>
    <property type="project" value="UniProtKB-SubCell"/>
</dbReference>
<keyword evidence="6 7" id="KW-0472">Membrane</keyword>
<feature type="transmembrane region" description="Helical" evidence="7">
    <location>
        <begin position="534"/>
        <end position="552"/>
    </location>
</feature>
<dbReference type="PANTHER" id="PTHR33406:SF11">
    <property type="entry name" value="MEMBRANE PROTEIN SCO6666-RELATED"/>
    <property type="match status" value="1"/>
</dbReference>
<dbReference type="InterPro" id="IPR050545">
    <property type="entry name" value="Mycobact_MmpL"/>
</dbReference>
<evidence type="ECO:0000313" key="9">
    <source>
        <dbReference type="EMBL" id="SDZ46650.1"/>
    </source>
</evidence>
<gene>
    <name evidence="9" type="ORF">SAMN05421504_12017</name>
</gene>
<protein>
    <submittedName>
        <fullName evidence="9">Putative drug exporter of the RND superfamily</fullName>
    </submittedName>
</protein>
<evidence type="ECO:0000256" key="7">
    <source>
        <dbReference type="SAM" id="Phobius"/>
    </source>
</evidence>
<evidence type="ECO:0000313" key="10">
    <source>
        <dbReference type="Proteomes" id="UP000199515"/>
    </source>
</evidence>
<feature type="transmembrane region" description="Helical" evidence="7">
    <location>
        <begin position="651"/>
        <end position="673"/>
    </location>
</feature>
<feature type="transmembrane region" description="Helical" evidence="7">
    <location>
        <begin position="280"/>
        <end position="299"/>
    </location>
</feature>
<evidence type="ECO:0000256" key="5">
    <source>
        <dbReference type="ARBA" id="ARBA00022989"/>
    </source>
</evidence>
<comment type="subcellular location">
    <subcellularLocation>
        <location evidence="1">Cell membrane</location>
        <topology evidence="1">Multi-pass membrane protein</topology>
    </subcellularLocation>
</comment>
<feature type="transmembrane region" description="Helical" evidence="7">
    <location>
        <begin position="231"/>
        <end position="252"/>
    </location>
</feature>
<evidence type="ECO:0000256" key="4">
    <source>
        <dbReference type="ARBA" id="ARBA00022692"/>
    </source>
</evidence>
<dbReference type="Pfam" id="PF03176">
    <property type="entry name" value="MMPL"/>
    <property type="match status" value="2"/>
</dbReference>
<feature type="transmembrane region" description="Helical" evidence="7">
    <location>
        <begin position="305"/>
        <end position="331"/>
    </location>
</feature>
<proteinExistence type="inferred from homology"/>
<dbReference type="SUPFAM" id="SSF82866">
    <property type="entry name" value="Multidrug efflux transporter AcrB transmembrane domain"/>
    <property type="match status" value="2"/>
</dbReference>
<feature type="transmembrane region" description="Helical" evidence="7">
    <location>
        <begin position="594"/>
        <end position="616"/>
    </location>
</feature>
<feature type="transmembrane region" description="Helical" evidence="7">
    <location>
        <begin position="366"/>
        <end position="385"/>
    </location>
</feature>
<dbReference type="PROSITE" id="PS50156">
    <property type="entry name" value="SSD"/>
    <property type="match status" value="1"/>
</dbReference>
<sequence length="742" mass="78615">MLDKLAQLTIHRPRRLLIGALLVVVIAGAAAAGLMSRLTMGGWDVPGSESDHAASVLKDTFRHNDPNLVLLVTDQRGVDDPAVATAGEALTKRLAAERGVSDVASYWSAGKPAVMRGVNGDKALITGHIDGDFDVALKKVKELAPAYNGTVDGLTVRLGGAEQMWNENLTQATNDATLADTVVFPLVLIILILIFGSVIAALLPLAVATVTIVGSMGIFWALTFGFDLSNFVLNTATFVGMGLAIDYSLLIVSRFREERRRDLSDAEAIRATVRTAGRTVVFSAVCVAVAFCALLVVPFPFFASLAIGGIATTLFAAAAAITIVPALIMVLGPRLEKLRVPGLKQRDMSEESHFWRRIATWVMRRPVLVSTVVLAVLVLMGLPALGMNLRLQDEQVLPPSAGSAQVVQVVRQEFGTKESEAIRVVAPGTGDPARLTGEISGYAKQLSTLPDVARVDSLAGSFAGGALVAGPTPESQRFAAKDGTHLAVIPGVDGHSSAGAELVRAVRAAQAPFPVLVGGAPAVAVDTFDRLGDALPLAIIVLVLSMFVLLFLLTGSVLLPIKAIALTTLSLTATFGALVFIFQDGHLRWLIGDFTVTGAIIWTVPIILFAMAFGLSMDYQVFIMSRIKEEKDRGKDNDTAVVDGLARTGRVVTYAALVISTVCAVWVTSGIGYMKSFGIGIPLAIILDATIVRGTLLPAFMKLLGNANWWAPRPLRLLHARFGLHEHVEAPAAAEPKAKVTT</sequence>
<name>A0A1H3T990_9PSEU</name>
<dbReference type="InterPro" id="IPR004869">
    <property type="entry name" value="MMPL_dom"/>
</dbReference>
<reference evidence="9 10" key="1">
    <citation type="submission" date="2016-10" db="EMBL/GenBank/DDBJ databases">
        <authorList>
            <person name="de Groot N.N."/>
        </authorList>
    </citation>
    <scope>NUCLEOTIDE SEQUENCE [LARGE SCALE GENOMIC DNA]</scope>
    <source>
        <strain evidence="9 10">CPCC 202699</strain>
    </source>
</reference>
<evidence type="ECO:0000256" key="3">
    <source>
        <dbReference type="ARBA" id="ARBA00022475"/>
    </source>
</evidence>
<dbReference type="OrthoDB" id="7051771at2"/>
<feature type="transmembrane region" description="Helical" evidence="7">
    <location>
        <begin position="202"/>
        <end position="225"/>
    </location>
</feature>
<evidence type="ECO:0000256" key="1">
    <source>
        <dbReference type="ARBA" id="ARBA00004651"/>
    </source>
</evidence>
<dbReference type="RefSeq" id="WP_091300410.1">
    <property type="nucleotide sequence ID" value="NZ_FNON01000020.1"/>
</dbReference>
<dbReference type="STRING" id="589385.SAMN05421504_12017"/>
<feature type="transmembrane region" description="Helical" evidence="7">
    <location>
        <begin position="679"/>
        <end position="700"/>
    </location>
</feature>
<evidence type="ECO:0000256" key="6">
    <source>
        <dbReference type="ARBA" id="ARBA00023136"/>
    </source>
</evidence>
<dbReference type="InterPro" id="IPR000731">
    <property type="entry name" value="SSD"/>
</dbReference>
<accession>A0A1H3T990</accession>
<keyword evidence="3" id="KW-1003">Cell membrane</keyword>
<organism evidence="9 10">
    <name type="scientific">Amycolatopsis xylanica</name>
    <dbReference type="NCBI Taxonomy" id="589385"/>
    <lineage>
        <taxon>Bacteria</taxon>
        <taxon>Bacillati</taxon>
        <taxon>Actinomycetota</taxon>
        <taxon>Actinomycetes</taxon>
        <taxon>Pseudonocardiales</taxon>
        <taxon>Pseudonocardiaceae</taxon>
        <taxon>Amycolatopsis</taxon>
    </lineage>
</organism>